<dbReference type="EMBL" id="DVMM01000055">
    <property type="protein sequence ID" value="HIU29195.1"/>
    <property type="molecule type" value="Genomic_DNA"/>
</dbReference>
<proteinExistence type="inferred from homology"/>
<evidence type="ECO:0000256" key="1">
    <source>
        <dbReference type="ARBA" id="ARBA00003237"/>
    </source>
</evidence>
<name>A0A9D1L9J6_9CLOT</name>
<evidence type="ECO:0000256" key="11">
    <source>
        <dbReference type="ARBA" id="ARBA00069173"/>
    </source>
</evidence>
<keyword evidence="6" id="KW-0662">Pyridine nucleotide biosynthesis</keyword>
<dbReference type="GO" id="GO:0005737">
    <property type="term" value="C:cytoplasm"/>
    <property type="evidence" value="ECO:0007669"/>
    <property type="project" value="TreeGrafter"/>
</dbReference>
<dbReference type="InterPro" id="IPR037128">
    <property type="entry name" value="Quinolinate_PRibosylTase_N_sf"/>
</dbReference>
<evidence type="ECO:0000313" key="16">
    <source>
        <dbReference type="Proteomes" id="UP000824089"/>
    </source>
</evidence>
<gene>
    <name evidence="15" type="primary">nadC</name>
    <name evidence="15" type="ORF">IAD50_02735</name>
</gene>
<dbReference type="Gene3D" id="3.90.1170.20">
    <property type="entry name" value="Quinolinate phosphoribosyl transferase, N-terminal domain"/>
    <property type="match status" value="1"/>
</dbReference>
<feature type="domain" description="Quinolinate phosphoribosyl transferase C-terminal" evidence="13">
    <location>
        <begin position="110"/>
        <end position="275"/>
    </location>
</feature>
<dbReference type="PANTHER" id="PTHR32179">
    <property type="entry name" value="NICOTINATE-NUCLEOTIDE PYROPHOSPHORYLASE [CARBOXYLATING]"/>
    <property type="match status" value="1"/>
</dbReference>
<dbReference type="InterPro" id="IPR002638">
    <property type="entry name" value="Quinolinate_PRibosylTrfase_C"/>
</dbReference>
<evidence type="ECO:0000256" key="8">
    <source>
        <dbReference type="ARBA" id="ARBA00022679"/>
    </source>
</evidence>
<evidence type="ECO:0000256" key="7">
    <source>
        <dbReference type="ARBA" id="ARBA00022676"/>
    </source>
</evidence>
<dbReference type="GO" id="GO:0009435">
    <property type="term" value="P:NAD+ biosynthetic process"/>
    <property type="evidence" value="ECO:0007669"/>
    <property type="project" value="InterPro"/>
</dbReference>
<evidence type="ECO:0000256" key="12">
    <source>
        <dbReference type="PIRNR" id="PIRNR006250"/>
    </source>
</evidence>
<dbReference type="Pfam" id="PF02749">
    <property type="entry name" value="QRPTase_N"/>
    <property type="match status" value="1"/>
</dbReference>
<dbReference type="InterPro" id="IPR022412">
    <property type="entry name" value="Quinolinate_PRibosylTrfase_N"/>
</dbReference>
<keyword evidence="7 12" id="KW-0328">Glycosyltransferase</keyword>
<keyword evidence="8 12" id="KW-0808">Transferase</keyword>
<dbReference type="SUPFAM" id="SSF51690">
    <property type="entry name" value="Nicotinate/Quinolinate PRTase C-terminal domain-like"/>
    <property type="match status" value="1"/>
</dbReference>
<evidence type="ECO:0000256" key="9">
    <source>
        <dbReference type="ARBA" id="ARBA00033102"/>
    </source>
</evidence>
<evidence type="ECO:0000259" key="13">
    <source>
        <dbReference type="Pfam" id="PF01729"/>
    </source>
</evidence>
<dbReference type="CDD" id="cd01572">
    <property type="entry name" value="QPRTase"/>
    <property type="match status" value="1"/>
</dbReference>
<organism evidence="15 16">
    <name type="scientific">Candidatus Egerieisoma faecipullorum</name>
    <dbReference type="NCBI Taxonomy" id="2840963"/>
    <lineage>
        <taxon>Bacteria</taxon>
        <taxon>Bacillati</taxon>
        <taxon>Bacillota</taxon>
        <taxon>Clostridia</taxon>
        <taxon>Eubacteriales</taxon>
        <taxon>Clostridiaceae</taxon>
        <taxon>Clostridiaceae incertae sedis</taxon>
        <taxon>Candidatus Egerieisoma</taxon>
    </lineage>
</organism>
<comment type="function">
    <text evidence="1">Involved in the catabolism of quinolinic acid (QA).</text>
</comment>
<reference evidence="15" key="2">
    <citation type="journal article" date="2021" name="PeerJ">
        <title>Extensive microbial diversity within the chicken gut microbiome revealed by metagenomics and culture.</title>
        <authorList>
            <person name="Gilroy R."/>
            <person name="Ravi A."/>
            <person name="Getino M."/>
            <person name="Pursley I."/>
            <person name="Horton D.L."/>
            <person name="Alikhan N.F."/>
            <person name="Baker D."/>
            <person name="Gharbi K."/>
            <person name="Hall N."/>
            <person name="Watson M."/>
            <person name="Adriaenssens E.M."/>
            <person name="Foster-Nyarko E."/>
            <person name="Jarju S."/>
            <person name="Secka A."/>
            <person name="Antonio M."/>
            <person name="Oren A."/>
            <person name="Chaudhuri R.R."/>
            <person name="La Ragione R."/>
            <person name="Hildebrand F."/>
            <person name="Pallen M.J."/>
        </authorList>
    </citation>
    <scope>NUCLEOTIDE SEQUENCE</scope>
    <source>
        <strain evidence="15">CHK195-4489</strain>
    </source>
</reference>
<accession>A0A9D1L9J6</accession>
<evidence type="ECO:0000256" key="6">
    <source>
        <dbReference type="ARBA" id="ARBA00022642"/>
    </source>
</evidence>
<comment type="pathway">
    <text evidence="2">Cofactor biosynthesis; NAD(+) biosynthesis; nicotinate D-ribonucleotide from quinolinate: step 1/1.</text>
</comment>
<evidence type="ECO:0000313" key="15">
    <source>
        <dbReference type="EMBL" id="HIU29195.1"/>
    </source>
</evidence>
<dbReference type="Proteomes" id="UP000824089">
    <property type="component" value="Unassembled WGS sequence"/>
</dbReference>
<dbReference type="InterPro" id="IPR027277">
    <property type="entry name" value="NadC/ModD"/>
</dbReference>
<evidence type="ECO:0000256" key="10">
    <source>
        <dbReference type="ARBA" id="ARBA00047445"/>
    </source>
</evidence>
<dbReference type="FunFam" id="3.20.20.70:FF:000030">
    <property type="entry name" value="Nicotinate-nucleotide pyrophosphorylase, carboxylating"/>
    <property type="match status" value="1"/>
</dbReference>
<feature type="domain" description="Quinolinate phosphoribosyl transferase N-terminal" evidence="14">
    <location>
        <begin position="23"/>
        <end position="108"/>
    </location>
</feature>
<evidence type="ECO:0000256" key="5">
    <source>
        <dbReference type="ARBA" id="ARBA00011944"/>
    </source>
</evidence>
<sequence length="278" mass="30107">MLDLKQIDKVVLNALEEDMPYGDITTDSLIPEDRMVEAKFLAKADGVICGMPVAERVFKLIDARTTLEILKNDGQAVQKGEILAILRGPAAAVLKGERTALNLLQRLSGIATRTHCFAELVKDYPVSVADTRKTTPGLRYLEKYAVRCGGGRNHRYSLSDAVMLKDNHIAAGGGILSAVRTVRAGIPHTVKIEVEVENMDMVREALESGADIIMLDNMDIAAMTEAVRVIAGRALVEASGDVTEERIRAIAATGVDIISIGCITHSVKALDISLRFKI</sequence>
<dbReference type="Gene3D" id="3.20.20.70">
    <property type="entry name" value="Aldolase class I"/>
    <property type="match status" value="1"/>
</dbReference>
<evidence type="ECO:0000256" key="3">
    <source>
        <dbReference type="ARBA" id="ARBA00009400"/>
    </source>
</evidence>
<protein>
    <recommendedName>
        <fullName evidence="11">Probable nicotinate-nucleotide pyrophosphorylase [carboxylating]</fullName>
        <ecNumber evidence="5">2.4.2.19</ecNumber>
    </recommendedName>
    <alternativeName>
        <fullName evidence="9">Quinolinate phosphoribosyltransferase [decarboxylating]</fullName>
    </alternativeName>
</protein>
<dbReference type="EC" id="2.4.2.19" evidence="5"/>
<dbReference type="AlphaFoldDB" id="A0A9D1L9J6"/>
<dbReference type="NCBIfam" id="TIGR00078">
    <property type="entry name" value="nadC"/>
    <property type="match status" value="1"/>
</dbReference>
<dbReference type="Pfam" id="PF01729">
    <property type="entry name" value="QRPTase_C"/>
    <property type="match status" value="1"/>
</dbReference>
<dbReference type="GO" id="GO:0034213">
    <property type="term" value="P:quinolinate catabolic process"/>
    <property type="evidence" value="ECO:0007669"/>
    <property type="project" value="TreeGrafter"/>
</dbReference>
<comment type="similarity">
    <text evidence="3 12">Belongs to the NadC/ModD family.</text>
</comment>
<evidence type="ECO:0000256" key="2">
    <source>
        <dbReference type="ARBA" id="ARBA00004893"/>
    </source>
</evidence>
<dbReference type="FunFam" id="3.90.1170.20:FF:000001">
    <property type="entry name" value="Nicotinate-nucleotide diphosphorylase (Carboxylating)"/>
    <property type="match status" value="1"/>
</dbReference>
<comment type="subunit">
    <text evidence="4">Hexamer formed by 3 homodimers.</text>
</comment>
<evidence type="ECO:0000256" key="4">
    <source>
        <dbReference type="ARBA" id="ARBA00011218"/>
    </source>
</evidence>
<dbReference type="PIRSF" id="PIRSF006250">
    <property type="entry name" value="NadC_ModD"/>
    <property type="match status" value="1"/>
</dbReference>
<dbReference type="InterPro" id="IPR013785">
    <property type="entry name" value="Aldolase_TIM"/>
</dbReference>
<dbReference type="GO" id="GO:0004514">
    <property type="term" value="F:nicotinate-nucleotide diphosphorylase (carboxylating) activity"/>
    <property type="evidence" value="ECO:0007669"/>
    <property type="project" value="UniProtKB-EC"/>
</dbReference>
<comment type="catalytic activity">
    <reaction evidence="10">
        <text>nicotinate beta-D-ribonucleotide + CO2 + diphosphate = quinolinate + 5-phospho-alpha-D-ribose 1-diphosphate + 2 H(+)</text>
        <dbReference type="Rhea" id="RHEA:12733"/>
        <dbReference type="ChEBI" id="CHEBI:15378"/>
        <dbReference type="ChEBI" id="CHEBI:16526"/>
        <dbReference type="ChEBI" id="CHEBI:29959"/>
        <dbReference type="ChEBI" id="CHEBI:33019"/>
        <dbReference type="ChEBI" id="CHEBI:57502"/>
        <dbReference type="ChEBI" id="CHEBI:58017"/>
        <dbReference type="EC" id="2.4.2.19"/>
    </reaction>
</comment>
<dbReference type="InterPro" id="IPR004393">
    <property type="entry name" value="NadC"/>
</dbReference>
<evidence type="ECO:0000259" key="14">
    <source>
        <dbReference type="Pfam" id="PF02749"/>
    </source>
</evidence>
<comment type="caution">
    <text evidence="15">The sequence shown here is derived from an EMBL/GenBank/DDBJ whole genome shotgun (WGS) entry which is preliminary data.</text>
</comment>
<dbReference type="SUPFAM" id="SSF54675">
    <property type="entry name" value="Nicotinate/Quinolinate PRTase N-terminal domain-like"/>
    <property type="match status" value="1"/>
</dbReference>
<dbReference type="PANTHER" id="PTHR32179:SF3">
    <property type="entry name" value="NICOTINATE-NUCLEOTIDE PYROPHOSPHORYLASE [CARBOXYLATING]"/>
    <property type="match status" value="1"/>
</dbReference>
<reference evidence="15" key="1">
    <citation type="submission" date="2020-10" db="EMBL/GenBank/DDBJ databases">
        <authorList>
            <person name="Gilroy R."/>
        </authorList>
    </citation>
    <scope>NUCLEOTIDE SEQUENCE</scope>
    <source>
        <strain evidence="15">CHK195-4489</strain>
    </source>
</reference>
<dbReference type="InterPro" id="IPR036068">
    <property type="entry name" value="Nicotinate_pribotase-like_C"/>
</dbReference>